<evidence type="ECO:0000259" key="2">
    <source>
        <dbReference type="Pfam" id="PF08241"/>
    </source>
</evidence>
<keyword evidence="3" id="KW-0489">Methyltransferase</keyword>
<dbReference type="AlphaFoldDB" id="A0A5C4UYP0"/>
<dbReference type="CDD" id="cd02440">
    <property type="entry name" value="AdoMet_MTases"/>
    <property type="match status" value="1"/>
</dbReference>
<dbReference type="OrthoDB" id="9795864at2"/>
<keyword evidence="3" id="KW-0808">Transferase</keyword>
<accession>A0A5C4UYP0</accession>
<dbReference type="InterPro" id="IPR013216">
    <property type="entry name" value="Methyltransf_11"/>
</dbReference>
<dbReference type="PANTHER" id="PTHR43460">
    <property type="entry name" value="METHYLTRANSFERASE"/>
    <property type="match status" value="1"/>
</dbReference>
<evidence type="ECO:0000313" key="3">
    <source>
        <dbReference type="EMBL" id="TNM28692.1"/>
    </source>
</evidence>
<dbReference type="InterPro" id="IPR052939">
    <property type="entry name" value="23S_rRNA_MeTrnsfrase_RlmA"/>
</dbReference>
<comment type="caution">
    <text evidence="3">The sequence shown here is derived from an EMBL/GenBank/DDBJ whole genome shotgun (WGS) entry which is preliminary data.</text>
</comment>
<evidence type="ECO:0000256" key="1">
    <source>
        <dbReference type="SAM" id="MobiDB-lite"/>
    </source>
</evidence>
<proteinExistence type="predicted"/>
<dbReference type="EMBL" id="VDGT01000012">
    <property type="protein sequence ID" value="TNM28692.1"/>
    <property type="molecule type" value="Genomic_DNA"/>
</dbReference>
<evidence type="ECO:0000313" key="4">
    <source>
        <dbReference type="Proteomes" id="UP000311713"/>
    </source>
</evidence>
<dbReference type="InterPro" id="IPR029063">
    <property type="entry name" value="SAM-dependent_MTases_sf"/>
</dbReference>
<dbReference type="GO" id="GO:0008757">
    <property type="term" value="F:S-adenosylmethionine-dependent methyltransferase activity"/>
    <property type="evidence" value="ECO:0007669"/>
    <property type="project" value="InterPro"/>
</dbReference>
<protein>
    <submittedName>
        <fullName evidence="3">Class I SAM-dependent methyltransferase</fullName>
    </submittedName>
</protein>
<dbReference type="Proteomes" id="UP000311713">
    <property type="component" value="Unassembled WGS sequence"/>
</dbReference>
<dbReference type="Gene3D" id="3.40.50.150">
    <property type="entry name" value="Vaccinia Virus protein VP39"/>
    <property type="match status" value="1"/>
</dbReference>
<dbReference type="PANTHER" id="PTHR43460:SF1">
    <property type="entry name" value="METHYLTRANSFERASE TYPE 11 DOMAIN-CONTAINING PROTEIN"/>
    <property type="match status" value="1"/>
</dbReference>
<organism evidence="3 4">
    <name type="scientific">Streptomyces sedi</name>
    <dbReference type="NCBI Taxonomy" id="555059"/>
    <lineage>
        <taxon>Bacteria</taxon>
        <taxon>Bacillati</taxon>
        <taxon>Actinomycetota</taxon>
        <taxon>Actinomycetes</taxon>
        <taxon>Kitasatosporales</taxon>
        <taxon>Streptomycetaceae</taxon>
        <taxon>Streptomyces</taxon>
    </lineage>
</organism>
<dbReference type="Pfam" id="PF08241">
    <property type="entry name" value="Methyltransf_11"/>
    <property type="match status" value="1"/>
</dbReference>
<name>A0A5C4UYP0_9ACTN</name>
<dbReference type="SUPFAM" id="SSF53335">
    <property type="entry name" value="S-adenosyl-L-methionine-dependent methyltransferases"/>
    <property type="match status" value="1"/>
</dbReference>
<sequence>MGEDLGWDEDGYAELVSEGLTAPFEGWDFSPWEGRLTEPESRLPWSYRELVSDRLSGAGALLDLGTGGGEFLSSLAPLPARTAATESYPPNVPVARRRLAPLGVEVAVPEDDDALPFPDSSFDLVLSRHTSYAPDELRRVMTDDGVLVTQQVGGRDLEEINAALGSPPHAYRDFCLDSAAEELTGAGWAVEWGAEARVAERLPDIGALVLFLRLTPWHVPDFDVERHDTALRALHREMRAGRPLEVSCHRFALVARPNRAAEGDTRRSDSAKTPRRPTPER</sequence>
<keyword evidence="4" id="KW-1185">Reference proteome</keyword>
<reference evidence="3 4" key="1">
    <citation type="submission" date="2019-06" db="EMBL/GenBank/DDBJ databases">
        <title>Draft genome of Streptomyces sedi sp. JCM16909.</title>
        <authorList>
            <person name="Klykleung N."/>
            <person name="Tanasupawat S."/>
            <person name="Kudo T."/>
            <person name="Yuki M."/>
            <person name="Ohkuma M."/>
        </authorList>
    </citation>
    <scope>NUCLEOTIDE SEQUENCE [LARGE SCALE GENOMIC DNA]</scope>
    <source>
        <strain evidence="3 4">JCM 16909</strain>
    </source>
</reference>
<dbReference type="RefSeq" id="WP_139646085.1">
    <property type="nucleotide sequence ID" value="NZ_BAAAZS010000099.1"/>
</dbReference>
<dbReference type="GO" id="GO:0032259">
    <property type="term" value="P:methylation"/>
    <property type="evidence" value="ECO:0007669"/>
    <property type="project" value="UniProtKB-KW"/>
</dbReference>
<gene>
    <name evidence="3" type="ORF">FH715_16735</name>
</gene>
<feature type="domain" description="Methyltransferase type 11" evidence="2">
    <location>
        <begin position="62"/>
        <end position="141"/>
    </location>
</feature>
<feature type="region of interest" description="Disordered" evidence="1">
    <location>
        <begin position="259"/>
        <end position="281"/>
    </location>
</feature>